<name>A0A7S4R007_9DINO</name>
<proteinExistence type="predicted"/>
<dbReference type="EMBL" id="HBNR01040693">
    <property type="protein sequence ID" value="CAE4599271.1"/>
    <property type="molecule type" value="Transcribed_RNA"/>
</dbReference>
<evidence type="ECO:0000256" key="1">
    <source>
        <dbReference type="SAM" id="MobiDB-lite"/>
    </source>
</evidence>
<feature type="region of interest" description="Disordered" evidence="1">
    <location>
        <begin position="1"/>
        <end position="41"/>
    </location>
</feature>
<reference evidence="2" key="1">
    <citation type="submission" date="2021-01" db="EMBL/GenBank/DDBJ databases">
        <authorList>
            <person name="Corre E."/>
            <person name="Pelletier E."/>
            <person name="Niang G."/>
            <person name="Scheremetjew M."/>
            <person name="Finn R."/>
            <person name="Kale V."/>
            <person name="Holt S."/>
            <person name="Cochrane G."/>
            <person name="Meng A."/>
            <person name="Brown T."/>
            <person name="Cohen L."/>
        </authorList>
    </citation>
    <scope>NUCLEOTIDE SEQUENCE</scope>
    <source>
        <strain evidence="2">CCMP3105</strain>
    </source>
</reference>
<organism evidence="2">
    <name type="scientific">Alexandrium monilatum</name>
    <dbReference type="NCBI Taxonomy" id="311494"/>
    <lineage>
        <taxon>Eukaryota</taxon>
        <taxon>Sar</taxon>
        <taxon>Alveolata</taxon>
        <taxon>Dinophyceae</taxon>
        <taxon>Gonyaulacales</taxon>
        <taxon>Pyrocystaceae</taxon>
        <taxon>Alexandrium</taxon>
    </lineage>
</organism>
<protein>
    <submittedName>
        <fullName evidence="2">Uncharacterized protein</fullName>
    </submittedName>
</protein>
<dbReference type="AlphaFoldDB" id="A0A7S4R007"/>
<evidence type="ECO:0000313" key="2">
    <source>
        <dbReference type="EMBL" id="CAE4599271.1"/>
    </source>
</evidence>
<feature type="compositionally biased region" description="Low complexity" evidence="1">
    <location>
        <begin position="7"/>
        <end position="18"/>
    </location>
</feature>
<accession>A0A7S4R007</accession>
<gene>
    <name evidence="2" type="ORF">AMON00008_LOCUS28203</name>
</gene>
<sequence length="138" mass="14756">MERRLSSSRSLPALSLPPGGLPPASGPGTGTRASGTSGRGGEVGSLIPACYASHKAMARTFRTSPGLFSGGGLRMAGVQEKFITVDSRSRGVSSIAYQRRQLLLQESEVQRRSYMHNNWEVQPIMAGADLGTIHRDTR</sequence>